<name>A0A1V2UA84_ENTMU</name>
<accession>A0A1V2UA84</accession>
<evidence type="ECO:0000313" key="2">
    <source>
        <dbReference type="Proteomes" id="UP000189299"/>
    </source>
</evidence>
<dbReference type="EMBL" id="MSTR01000027">
    <property type="protein sequence ID" value="ONN40019.1"/>
    <property type="molecule type" value="Genomic_DNA"/>
</dbReference>
<proteinExistence type="predicted"/>
<dbReference type="Proteomes" id="UP000189299">
    <property type="component" value="Unassembled WGS sequence"/>
</dbReference>
<evidence type="ECO:0000313" key="1">
    <source>
        <dbReference type="EMBL" id="ONN40019.1"/>
    </source>
</evidence>
<dbReference type="RefSeq" id="WP_077152176.1">
    <property type="nucleotide sequence ID" value="NZ_CABMMO010000027.1"/>
</dbReference>
<sequence>MNEQLSFLNFSTHLEDYLKNENVQVSKKLSKSINSKGFRILIYKGKRLCYIELKKFDEFIGLSIREPSDWQGVYIPCSPYDVDKIINQAVKKFIKEISNSEKEKHGI</sequence>
<reference evidence="1 2" key="1">
    <citation type="submission" date="2016-12" db="EMBL/GenBank/DDBJ databases">
        <authorList>
            <person name="Song W.-J."/>
            <person name="Kurnit D.M."/>
        </authorList>
    </citation>
    <scope>NUCLEOTIDE SEQUENCE [LARGE SCALE GENOMIC DNA]</scope>
    <source>
        <strain evidence="1 2">CGB1038-1_S1</strain>
    </source>
</reference>
<comment type="caution">
    <text evidence="1">The sequence shown here is derived from an EMBL/GenBank/DDBJ whole genome shotgun (WGS) entry which is preliminary data.</text>
</comment>
<protein>
    <submittedName>
        <fullName evidence="1">Uncharacterized protein</fullName>
    </submittedName>
</protein>
<dbReference type="AlphaFoldDB" id="A0A1V2UA84"/>
<gene>
    <name evidence="1" type="ORF">BTN92_15890</name>
</gene>
<organism evidence="1 2">
    <name type="scientific">Enterococcus mundtii</name>
    <dbReference type="NCBI Taxonomy" id="53346"/>
    <lineage>
        <taxon>Bacteria</taxon>
        <taxon>Bacillati</taxon>
        <taxon>Bacillota</taxon>
        <taxon>Bacilli</taxon>
        <taxon>Lactobacillales</taxon>
        <taxon>Enterococcaceae</taxon>
        <taxon>Enterococcus</taxon>
    </lineage>
</organism>